<sequence>MKRLTRIMVIGASGSGKSTVAKALGGALDLPVVHGDRFYWLPGWVARERVEVKRLFDEAALADHWIIDGNNSESMMMRAERAHLIIYLHLNKYQRMWRVFLRSLRNFGQTRPDMGDGCPERFDREFLFNWVWKYDQRSKPKMDWFADHWVDKRSVLRLTNARDISRFTADPITALKHLGVLDGLDGCVATRQKRDP</sequence>
<accession>A0A545SYF8</accession>
<dbReference type="EMBL" id="VICH01000002">
    <property type="protein sequence ID" value="TQV69998.1"/>
    <property type="molecule type" value="Genomic_DNA"/>
</dbReference>
<comment type="caution">
    <text evidence="1">The sequence shown here is derived from an EMBL/GenBank/DDBJ whole genome shotgun (WGS) entry which is preliminary data.</text>
</comment>
<evidence type="ECO:0000313" key="1">
    <source>
        <dbReference type="EMBL" id="TQV69998.1"/>
    </source>
</evidence>
<reference evidence="1 2" key="1">
    <citation type="submission" date="2019-06" db="EMBL/GenBank/DDBJ databases">
        <title>A novel species of marine bacteria.</title>
        <authorList>
            <person name="Wang Y."/>
        </authorList>
    </citation>
    <scope>NUCLEOTIDE SEQUENCE [LARGE SCALE GENOMIC DNA]</scope>
    <source>
        <strain evidence="1 2">MA1-10</strain>
    </source>
</reference>
<dbReference type="PANTHER" id="PTHR37816">
    <property type="entry name" value="YALI0E33011P"/>
    <property type="match status" value="1"/>
</dbReference>
<evidence type="ECO:0000313" key="2">
    <source>
        <dbReference type="Proteomes" id="UP000315816"/>
    </source>
</evidence>
<dbReference type="RefSeq" id="WP_142851979.1">
    <property type="nucleotide sequence ID" value="NZ_FXWW01000001.1"/>
</dbReference>
<dbReference type="AlphaFoldDB" id="A0A545SYF8"/>
<proteinExistence type="predicted"/>
<protein>
    <submittedName>
        <fullName evidence="1">AAA family ATPase</fullName>
    </submittedName>
</protein>
<dbReference type="InterPro" id="IPR027417">
    <property type="entry name" value="P-loop_NTPase"/>
</dbReference>
<name>A0A545SYF8_9RHOB</name>
<dbReference type="InterPro" id="IPR052922">
    <property type="entry name" value="Cytidylate_Kinase-2"/>
</dbReference>
<dbReference type="Proteomes" id="UP000315816">
    <property type="component" value="Unassembled WGS sequence"/>
</dbReference>
<keyword evidence="2" id="KW-1185">Reference proteome</keyword>
<gene>
    <name evidence="1" type="ORF">FIL88_01095</name>
</gene>
<organism evidence="1 2">
    <name type="scientific">Aliiroseovarius halocynthiae</name>
    <dbReference type="NCBI Taxonomy" id="985055"/>
    <lineage>
        <taxon>Bacteria</taxon>
        <taxon>Pseudomonadati</taxon>
        <taxon>Pseudomonadota</taxon>
        <taxon>Alphaproteobacteria</taxon>
        <taxon>Rhodobacterales</taxon>
        <taxon>Paracoccaceae</taxon>
        <taxon>Aliiroseovarius</taxon>
    </lineage>
</organism>
<dbReference type="PANTHER" id="PTHR37816:SF3">
    <property type="entry name" value="MODULATES DNA TOPOLOGY"/>
    <property type="match status" value="1"/>
</dbReference>
<dbReference type="SUPFAM" id="SSF52540">
    <property type="entry name" value="P-loop containing nucleoside triphosphate hydrolases"/>
    <property type="match status" value="1"/>
</dbReference>
<dbReference type="Gene3D" id="3.40.50.300">
    <property type="entry name" value="P-loop containing nucleotide triphosphate hydrolases"/>
    <property type="match status" value="1"/>
</dbReference>
<dbReference type="OrthoDB" id="7210594at2"/>